<dbReference type="AlphaFoldDB" id="A0A9W9KIY6"/>
<dbReference type="OrthoDB" id="1077582at2759"/>
<protein>
    <recommendedName>
        <fullName evidence="2">Aminotransferase class I/classII large domain-containing protein</fullName>
    </recommendedName>
</protein>
<dbReference type="Proteomes" id="UP001149165">
    <property type="component" value="Unassembled WGS sequence"/>
</dbReference>
<reference evidence="3" key="2">
    <citation type="journal article" date="2023" name="IMA Fungus">
        <title>Comparative genomic study of the Penicillium genus elucidates a diverse pangenome and 15 lateral gene transfer events.</title>
        <authorList>
            <person name="Petersen C."/>
            <person name="Sorensen T."/>
            <person name="Nielsen M.R."/>
            <person name="Sondergaard T.E."/>
            <person name="Sorensen J.L."/>
            <person name="Fitzpatrick D.A."/>
            <person name="Frisvad J.C."/>
            <person name="Nielsen K.L."/>
        </authorList>
    </citation>
    <scope>NUCLEOTIDE SEQUENCE</scope>
    <source>
        <strain evidence="3">IBT 30069</strain>
    </source>
</reference>
<evidence type="ECO:0000313" key="4">
    <source>
        <dbReference type="Proteomes" id="UP001149165"/>
    </source>
</evidence>
<dbReference type="InterPro" id="IPR015421">
    <property type="entry name" value="PyrdxlP-dep_Trfase_major"/>
</dbReference>
<dbReference type="CDD" id="cd00609">
    <property type="entry name" value="AAT_like"/>
    <property type="match status" value="1"/>
</dbReference>
<dbReference type="GO" id="GO:0006520">
    <property type="term" value="P:amino acid metabolic process"/>
    <property type="evidence" value="ECO:0007669"/>
    <property type="project" value="TreeGrafter"/>
</dbReference>
<dbReference type="GO" id="GO:0008483">
    <property type="term" value="F:transaminase activity"/>
    <property type="evidence" value="ECO:0007669"/>
    <property type="project" value="TreeGrafter"/>
</dbReference>
<dbReference type="Pfam" id="PF00155">
    <property type="entry name" value="Aminotran_1_2"/>
    <property type="match status" value="1"/>
</dbReference>
<dbReference type="Gene3D" id="3.90.1150.10">
    <property type="entry name" value="Aspartate Aminotransferase, domain 1"/>
    <property type="match status" value="1"/>
</dbReference>
<evidence type="ECO:0000256" key="1">
    <source>
        <dbReference type="ARBA" id="ARBA00022898"/>
    </source>
</evidence>
<dbReference type="InterPro" id="IPR050478">
    <property type="entry name" value="Ethylene_sulfur-biosynth"/>
</dbReference>
<dbReference type="PANTHER" id="PTHR43795:SF39">
    <property type="entry name" value="AMINOTRANSFERASE CLASS I_CLASSII DOMAIN-CONTAINING PROTEIN"/>
    <property type="match status" value="1"/>
</dbReference>
<reference evidence="3" key="1">
    <citation type="submission" date="2022-11" db="EMBL/GenBank/DDBJ databases">
        <authorList>
            <person name="Petersen C."/>
        </authorList>
    </citation>
    <scope>NUCLEOTIDE SEQUENCE</scope>
    <source>
        <strain evidence="3">IBT 30069</strain>
    </source>
</reference>
<dbReference type="GO" id="GO:0030170">
    <property type="term" value="F:pyridoxal phosphate binding"/>
    <property type="evidence" value="ECO:0007669"/>
    <property type="project" value="InterPro"/>
</dbReference>
<sequence length="382" mass="41551">MSIGENSVLSDEMIEICKDAVQSGFSKDHLAYPKSPLGDPGLLDVLASFLNSHFEPSRQIKSSHIAAAAGASACLNDLMYSICDSGDGVLVPAPFWNGFDFHFNIRAQVTPIAVSIPQLEDQFTTELISALEKAYHSASRPIQAVVLTNPHNPLGQCYPKEVIEACITFCARRNLHLVSDEVYALSQFPSPDFPGGSVPFTSILSLDLAKLGADSSRVHMIWSISKDFGYNGLRIGCVVSQENRPLILHLGISASLNFSSISSLVAKSLLTSPRLPQLIELSSQRLSMLYGILTKFLKTRGIEYIPASAGLFVFARLAPGAMTWQDEMAMIHQLKDGGVLVGPGRVYHTADSGKGWARLTFSLKEATLRQGLERLGKVLEEK</sequence>
<gene>
    <name evidence="3" type="ORF">N7456_004166</name>
</gene>
<keyword evidence="1" id="KW-0663">Pyridoxal phosphate</keyword>
<evidence type="ECO:0000259" key="2">
    <source>
        <dbReference type="Pfam" id="PF00155"/>
    </source>
</evidence>
<dbReference type="EMBL" id="JAPQKH010000003">
    <property type="protein sequence ID" value="KAJ5107491.1"/>
    <property type="molecule type" value="Genomic_DNA"/>
</dbReference>
<dbReference type="PRINTS" id="PR00753">
    <property type="entry name" value="ACCSYNTHASE"/>
</dbReference>
<dbReference type="InterPro" id="IPR015424">
    <property type="entry name" value="PyrdxlP-dep_Trfase"/>
</dbReference>
<organism evidence="3 4">
    <name type="scientific">Penicillium angulare</name>
    <dbReference type="NCBI Taxonomy" id="116970"/>
    <lineage>
        <taxon>Eukaryota</taxon>
        <taxon>Fungi</taxon>
        <taxon>Dikarya</taxon>
        <taxon>Ascomycota</taxon>
        <taxon>Pezizomycotina</taxon>
        <taxon>Eurotiomycetes</taxon>
        <taxon>Eurotiomycetidae</taxon>
        <taxon>Eurotiales</taxon>
        <taxon>Aspergillaceae</taxon>
        <taxon>Penicillium</taxon>
    </lineage>
</organism>
<feature type="domain" description="Aminotransferase class I/classII large" evidence="2">
    <location>
        <begin position="4"/>
        <end position="375"/>
    </location>
</feature>
<accession>A0A9W9KIY6</accession>
<name>A0A9W9KIY6_9EURO</name>
<dbReference type="PANTHER" id="PTHR43795">
    <property type="entry name" value="BIFUNCTIONAL ASPARTATE AMINOTRANSFERASE AND GLUTAMATE/ASPARTATE-PREPHENATE AMINOTRANSFERASE-RELATED"/>
    <property type="match status" value="1"/>
</dbReference>
<dbReference type="InterPro" id="IPR004839">
    <property type="entry name" value="Aminotransferase_I/II_large"/>
</dbReference>
<evidence type="ECO:0000313" key="3">
    <source>
        <dbReference type="EMBL" id="KAJ5107491.1"/>
    </source>
</evidence>
<dbReference type="InterPro" id="IPR015422">
    <property type="entry name" value="PyrdxlP-dep_Trfase_small"/>
</dbReference>
<dbReference type="SUPFAM" id="SSF53383">
    <property type="entry name" value="PLP-dependent transferases"/>
    <property type="match status" value="1"/>
</dbReference>
<proteinExistence type="predicted"/>
<keyword evidence="4" id="KW-1185">Reference proteome</keyword>
<comment type="caution">
    <text evidence="3">The sequence shown here is derived from an EMBL/GenBank/DDBJ whole genome shotgun (WGS) entry which is preliminary data.</text>
</comment>
<dbReference type="Gene3D" id="3.40.640.10">
    <property type="entry name" value="Type I PLP-dependent aspartate aminotransferase-like (Major domain)"/>
    <property type="match status" value="1"/>
</dbReference>